<evidence type="ECO:0000259" key="10">
    <source>
        <dbReference type="PROSITE" id="PS51806"/>
    </source>
</evidence>
<comment type="subcellular location">
    <subcellularLocation>
        <location evidence="1">Nucleus</location>
    </subcellularLocation>
</comment>
<dbReference type="FunFam" id="1.20.5.170:FF:000019">
    <property type="entry name" value="BZIP family transcription factor"/>
    <property type="match status" value="1"/>
</dbReference>
<feature type="domain" description="BZIP" evidence="9">
    <location>
        <begin position="135"/>
        <end position="179"/>
    </location>
</feature>
<evidence type="ECO:0000256" key="5">
    <source>
        <dbReference type="ARBA" id="ARBA00023163"/>
    </source>
</evidence>
<gene>
    <name evidence="11" type="ORF">EJB05_44704</name>
</gene>
<protein>
    <recommendedName>
        <fullName evidence="13">DOG1 domain-containing protein</fullName>
    </recommendedName>
</protein>
<evidence type="ECO:0000256" key="8">
    <source>
        <dbReference type="SAM" id="MobiDB-lite"/>
    </source>
</evidence>
<dbReference type="PROSITE" id="PS50217">
    <property type="entry name" value="BZIP"/>
    <property type="match status" value="1"/>
</dbReference>
<keyword evidence="4" id="KW-0238">DNA-binding</keyword>
<evidence type="ECO:0000256" key="3">
    <source>
        <dbReference type="ARBA" id="ARBA00023015"/>
    </source>
</evidence>
<dbReference type="Pfam" id="PF14144">
    <property type="entry name" value="DOG1"/>
    <property type="match status" value="1"/>
</dbReference>
<evidence type="ECO:0000256" key="6">
    <source>
        <dbReference type="ARBA" id="ARBA00023242"/>
    </source>
</evidence>
<dbReference type="InterPro" id="IPR046347">
    <property type="entry name" value="bZIP_sf"/>
</dbReference>
<comment type="caution">
    <text evidence="11">The sequence shown here is derived from an EMBL/GenBank/DDBJ whole genome shotgun (WGS) entry which is preliminary data.</text>
</comment>
<dbReference type="Gene3D" id="1.20.5.170">
    <property type="match status" value="1"/>
</dbReference>
<dbReference type="GO" id="GO:0006351">
    <property type="term" value="P:DNA-templated transcription"/>
    <property type="evidence" value="ECO:0007669"/>
    <property type="project" value="InterPro"/>
</dbReference>
<sequence length="423" mass="46167">MIASSTMSKESASSYDMAEFDQSAIFLYLDGHDQASIQEQRQTLNIFPSQPMHVAEPIPAKGGGMGMATALLANGNHSSPKRPEQGGQRSLVPSPPGPSVPAPKENKSGVTIAKKETPSSGGKGAGSSDQERVKDPKTLRRLAQNREAARKSRLRKKAYIQQLETSRIRLSQLEQQVQTARVQGVFSGTGGQLAGFPSAPSPAVAIFDIEYARWVEEHSKLMFQLRAALNEPLADDQLQGFVNAAMAQHEELLNLKGAIARVDVFHLLSGVWASPTERCFLWLGGFRPSEVIKVMLKHVEPLSEGQILGIYNLQQSLQEREEALSHGIDAIQQNISDIVAAPDVAPATFMGHMSLAMNKVASMEGLVRQADGLRQQTLHKLNEILTTQQAARCLVAIADYFHRLRALSTLWVARPRQEDGPGL</sequence>
<evidence type="ECO:0000256" key="1">
    <source>
        <dbReference type="ARBA" id="ARBA00004123"/>
    </source>
</evidence>
<dbReference type="PANTHER" id="PTHR45693">
    <property type="entry name" value="TRANSCRIPTION FACTOR TGA9"/>
    <property type="match status" value="1"/>
</dbReference>
<evidence type="ECO:0000313" key="12">
    <source>
        <dbReference type="Proteomes" id="UP000324897"/>
    </source>
</evidence>
<dbReference type="GO" id="GO:0003700">
    <property type="term" value="F:DNA-binding transcription factor activity"/>
    <property type="evidence" value="ECO:0007669"/>
    <property type="project" value="InterPro"/>
</dbReference>
<evidence type="ECO:0000256" key="7">
    <source>
        <dbReference type="SAM" id="Coils"/>
    </source>
</evidence>
<keyword evidence="6" id="KW-0539">Nucleus</keyword>
<dbReference type="PROSITE" id="PS51806">
    <property type="entry name" value="DOG1"/>
    <property type="match status" value="1"/>
</dbReference>
<keyword evidence="3" id="KW-0805">Transcription regulation</keyword>
<dbReference type="PANTHER" id="PTHR45693:SF11">
    <property type="entry name" value="TRANSCRIPTION FACTOR TGAL7"/>
    <property type="match status" value="1"/>
</dbReference>
<feature type="domain" description="DOG1" evidence="10">
    <location>
        <begin position="204"/>
        <end position="414"/>
    </location>
</feature>
<dbReference type="GO" id="GO:0005634">
    <property type="term" value="C:nucleus"/>
    <property type="evidence" value="ECO:0007669"/>
    <property type="project" value="UniProtKB-SubCell"/>
</dbReference>
<evidence type="ECO:0000256" key="4">
    <source>
        <dbReference type="ARBA" id="ARBA00023125"/>
    </source>
</evidence>
<evidence type="ECO:0000313" key="11">
    <source>
        <dbReference type="EMBL" id="TVU11137.1"/>
    </source>
</evidence>
<dbReference type="InterPro" id="IPR025422">
    <property type="entry name" value="TGA_domain"/>
</dbReference>
<accession>A0A5J9TIW6</accession>
<keyword evidence="12" id="KW-1185">Reference proteome</keyword>
<name>A0A5J9TIW6_9POAL</name>
<keyword evidence="7" id="KW-0175">Coiled coil</keyword>
<evidence type="ECO:0000256" key="2">
    <source>
        <dbReference type="ARBA" id="ARBA00007163"/>
    </source>
</evidence>
<reference evidence="11 12" key="1">
    <citation type="journal article" date="2019" name="Sci. Rep.">
        <title>A high-quality genome of Eragrostis curvula grass provides insights into Poaceae evolution and supports new strategies to enhance forage quality.</title>
        <authorList>
            <person name="Carballo J."/>
            <person name="Santos B.A.C.M."/>
            <person name="Zappacosta D."/>
            <person name="Garbus I."/>
            <person name="Selva J.P."/>
            <person name="Gallo C.A."/>
            <person name="Diaz A."/>
            <person name="Albertini E."/>
            <person name="Caccamo M."/>
            <person name="Echenique V."/>
        </authorList>
    </citation>
    <scope>NUCLEOTIDE SEQUENCE [LARGE SCALE GENOMIC DNA]</scope>
    <source>
        <strain evidence="12">cv. Victoria</strain>
        <tissue evidence="11">Leaf</tissue>
    </source>
</reference>
<dbReference type="PROSITE" id="PS00036">
    <property type="entry name" value="BZIP_BASIC"/>
    <property type="match status" value="1"/>
</dbReference>
<dbReference type="SUPFAM" id="SSF57959">
    <property type="entry name" value="Leucine zipper domain"/>
    <property type="match status" value="1"/>
</dbReference>
<keyword evidence="5" id="KW-0804">Transcription</keyword>
<feature type="compositionally biased region" description="Basic and acidic residues" evidence="8">
    <location>
        <begin position="129"/>
        <end position="138"/>
    </location>
</feature>
<dbReference type="InterPro" id="IPR004827">
    <property type="entry name" value="bZIP"/>
</dbReference>
<feature type="coiled-coil region" evidence="7">
    <location>
        <begin position="156"/>
        <end position="183"/>
    </location>
</feature>
<dbReference type="Gramene" id="TVU11137">
    <property type="protein sequence ID" value="TVU11137"/>
    <property type="gene ID" value="EJB05_44704"/>
</dbReference>
<dbReference type="OrthoDB" id="2015618at2759"/>
<dbReference type="SMART" id="SM00338">
    <property type="entry name" value="BRLZ"/>
    <property type="match status" value="1"/>
</dbReference>
<evidence type="ECO:0008006" key="13">
    <source>
        <dbReference type="Google" id="ProtNLM"/>
    </source>
</evidence>
<organism evidence="11 12">
    <name type="scientific">Eragrostis curvula</name>
    <name type="common">weeping love grass</name>
    <dbReference type="NCBI Taxonomy" id="38414"/>
    <lineage>
        <taxon>Eukaryota</taxon>
        <taxon>Viridiplantae</taxon>
        <taxon>Streptophyta</taxon>
        <taxon>Embryophyta</taxon>
        <taxon>Tracheophyta</taxon>
        <taxon>Spermatophyta</taxon>
        <taxon>Magnoliopsida</taxon>
        <taxon>Liliopsida</taxon>
        <taxon>Poales</taxon>
        <taxon>Poaceae</taxon>
        <taxon>PACMAD clade</taxon>
        <taxon>Chloridoideae</taxon>
        <taxon>Eragrostideae</taxon>
        <taxon>Eragrostidinae</taxon>
        <taxon>Eragrostis</taxon>
    </lineage>
</organism>
<dbReference type="Proteomes" id="UP000324897">
    <property type="component" value="Chromosome 3"/>
</dbReference>
<dbReference type="EMBL" id="RWGY01000039">
    <property type="protein sequence ID" value="TVU11137.1"/>
    <property type="molecule type" value="Genomic_DNA"/>
</dbReference>
<evidence type="ECO:0000259" key="9">
    <source>
        <dbReference type="PROSITE" id="PS50217"/>
    </source>
</evidence>
<proteinExistence type="inferred from homology"/>
<dbReference type="GO" id="GO:0043565">
    <property type="term" value="F:sequence-specific DNA binding"/>
    <property type="evidence" value="ECO:0007669"/>
    <property type="project" value="InterPro"/>
</dbReference>
<feature type="region of interest" description="Disordered" evidence="8">
    <location>
        <begin position="55"/>
        <end position="140"/>
    </location>
</feature>
<comment type="similarity">
    <text evidence="2">Belongs to the bZIP family.</text>
</comment>
<dbReference type="Pfam" id="PF00170">
    <property type="entry name" value="bZIP_1"/>
    <property type="match status" value="1"/>
</dbReference>
<dbReference type="AlphaFoldDB" id="A0A5J9TIW6"/>